<sequence>MIRVLFVCLGNICRSPMAEAVFRDKIRKAGAGDRIAVDSAGTGNWHLGSLPHPGTRKILTETGISFEKIRARQIVPEDFQRFDKMIAMDRINEQDLQKMAASNREDGHKISRFMQLLDDRPSVDVPDPYYTGRFNEVFRLVDRGTDVLLSRLLG</sequence>
<keyword evidence="4" id="KW-0904">Protein phosphatase</keyword>
<dbReference type="Proteomes" id="UP000654670">
    <property type="component" value="Unassembled WGS sequence"/>
</dbReference>
<dbReference type="GO" id="GO:0004725">
    <property type="term" value="F:protein tyrosine phosphatase activity"/>
    <property type="evidence" value="ECO:0007669"/>
    <property type="project" value="UniProtKB-EC"/>
</dbReference>
<dbReference type="SMART" id="SM00226">
    <property type="entry name" value="LMWPc"/>
    <property type="match status" value="1"/>
</dbReference>
<dbReference type="AlphaFoldDB" id="A0A917W3X7"/>
<dbReference type="SUPFAM" id="SSF52788">
    <property type="entry name" value="Phosphotyrosine protein phosphatases I"/>
    <property type="match status" value="1"/>
</dbReference>
<dbReference type="InterPro" id="IPR023485">
    <property type="entry name" value="Ptyr_pPase"/>
</dbReference>
<accession>A0A917W3X7</accession>
<dbReference type="EMBL" id="BMOK01000020">
    <property type="protein sequence ID" value="GGL64676.1"/>
    <property type="molecule type" value="Genomic_DNA"/>
</dbReference>
<evidence type="ECO:0000313" key="8">
    <source>
        <dbReference type="EMBL" id="GGL64676.1"/>
    </source>
</evidence>
<evidence type="ECO:0000256" key="2">
    <source>
        <dbReference type="ARBA" id="ARBA00013064"/>
    </source>
</evidence>
<evidence type="ECO:0000256" key="3">
    <source>
        <dbReference type="ARBA" id="ARBA00022801"/>
    </source>
</evidence>
<evidence type="ECO:0000259" key="7">
    <source>
        <dbReference type="SMART" id="SM00226"/>
    </source>
</evidence>
<feature type="active site" description="Proton donor" evidence="6">
    <location>
        <position position="127"/>
    </location>
</feature>
<name>A0A917W3X7_9BACL</name>
<reference evidence="8" key="2">
    <citation type="submission" date="2020-09" db="EMBL/GenBank/DDBJ databases">
        <authorList>
            <person name="Sun Q."/>
            <person name="Ohkuma M."/>
        </authorList>
    </citation>
    <scope>NUCLEOTIDE SEQUENCE</scope>
    <source>
        <strain evidence="8">JCM 15325</strain>
    </source>
</reference>
<dbReference type="FunFam" id="3.40.50.2300:FF:000113">
    <property type="entry name" value="Low molecular weight protein-tyrosine-phosphatase"/>
    <property type="match status" value="1"/>
</dbReference>
<reference evidence="8" key="1">
    <citation type="journal article" date="2014" name="Int. J. Syst. Evol. Microbiol.">
        <title>Complete genome sequence of Corynebacterium casei LMG S-19264T (=DSM 44701T), isolated from a smear-ripened cheese.</title>
        <authorList>
            <consortium name="US DOE Joint Genome Institute (JGI-PGF)"/>
            <person name="Walter F."/>
            <person name="Albersmeier A."/>
            <person name="Kalinowski J."/>
            <person name="Ruckert C."/>
        </authorList>
    </citation>
    <scope>NUCLEOTIDE SEQUENCE</scope>
    <source>
        <strain evidence="8">JCM 15325</strain>
    </source>
</reference>
<evidence type="ECO:0000256" key="4">
    <source>
        <dbReference type="ARBA" id="ARBA00022912"/>
    </source>
</evidence>
<organism evidence="8 9">
    <name type="scientific">Sporolactobacillus putidus</name>
    <dbReference type="NCBI Taxonomy" id="492735"/>
    <lineage>
        <taxon>Bacteria</taxon>
        <taxon>Bacillati</taxon>
        <taxon>Bacillota</taxon>
        <taxon>Bacilli</taxon>
        <taxon>Bacillales</taxon>
        <taxon>Sporolactobacillaceae</taxon>
        <taxon>Sporolactobacillus</taxon>
    </lineage>
</organism>
<comment type="similarity">
    <text evidence="1">Belongs to the low molecular weight phosphotyrosine protein phosphatase family.</text>
</comment>
<keyword evidence="9" id="KW-1185">Reference proteome</keyword>
<proteinExistence type="inferred from homology"/>
<dbReference type="RefSeq" id="WP_188804983.1">
    <property type="nucleotide sequence ID" value="NZ_BMOK01000020.1"/>
</dbReference>
<feature type="domain" description="Phosphotyrosine protein phosphatase I" evidence="7">
    <location>
        <begin position="2"/>
        <end position="151"/>
    </location>
</feature>
<feature type="active site" evidence="6">
    <location>
        <position position="14"/>
    </location>
</feature>
<dbReference type="CDD" id="cd16343">
    <property type="entry name" value="LMWPTP"/>
    <property type="match status" value="1"/>
</dbReference>
<evidence type="ECO:0000256" key="6">
    <source>
        <dbReference type="PIRSR" id="PIRSR617867-1"/>
    </source>
</evidence>
<dbReference type="InterPro" id="IPR050438">
    <property type="entry name" value="LMW_PTPase"/>
</dbReference>
<evidence type="ECO:0000256" key="1">
    <source>
        <dbReference type="ARBA" id="ARBA00011063"/>
    </source>
</evidence>
<evidence type="ECO:0000256" key="5">
    <source>
        <dbReference type="ARBA" id="ARBA00051722"/>
    </source>
</evidence>
<comment type="caution">
    <text evidence="8">The sequence shown here is derived from an EMBL/GenBank/DDBJ whole genome shotgun (WGS) entry which is preliminary data.</text>
</comment>
<dbReference type="PANTHER" id="PTHR11717:SF7">
    <property type="entry name" value="LOW MOLECULAR WEIGHT PHOSPHOTYROSINE PROTEIN PHOSPHATASE"/>
    <property type="match status" value="1"/>
</dbReference>
<dbReference type="InterPro" id="IPR036196">
    <property type="entry name" value="Ptyr_pPase_sf"/>
</dbReference>
<keyword evidence="3" id="KW-0378">Hydrolase</keyword>
<dbReference type="PRINTS" id="PR00719">
    <property type="entry name" value="LMWPTPASE"/>
</dbReference>
<evidence type="ECO:0000313" key="9">
    <source>
        <dbReference type="Proteomes" id="UP000654670"/>
    </source>
</evidence>
<protein>
    <recommendedName>
        <fullName evidence="2">protein-tyrosine-phosphatase</fullName>
        <ecNumber evidence="2">3.1.3.48</ecNumber>
    </recommendedName>
</protein>
<dbReference type="Pfam" id="PF01451">
    <property type="entry name" value="LMWPc"/>
    <property type="match status" value="1"/>
</dbReference>
<dbReference type="InterPro" id="IPR017867">
    <property type="entry name" value="Tyr_phospatase_low_mol_wt"/>
</dbReference>
<comment type="catalytic activity">
    <reaction evidence="5">
        <text>O-phospho-L-tyrosyl-[protein] + H2O = L-tyrosyl-[protein] + phosphate</text>
        <dbReference type="Rhea" id="RHEA:10684"/>
        <dbReference type="Rhea" id="RHEA-COMP:10136"/>
        <dbReference type="Rhea" id="RHEA-COMP:20101"/>
        <dbReference type="ChEBI" id="CHEBI:15377"/>
        <dbReference type="ChEBI" id="CHEBI:43474"/>
        <dbReference type="ChEBI" id="CHEBI:46858"/>
        <dbReference type="ChEBI" id="CHEBI:61978"/>
        <dbReference type="EC" id="3.1.3.48"/>
    </reaction>
</comment>
<gene>
    <name evidence="8" type="ORF">GCM10007968_30790</name>
</gene>
<dbReference type="Gene3D" id="3.40.50.2300">
    <property type="match status" value="1"/>
</dbReference>
<dbReference type="PANTHER" id="PTHR11717">
    <property type="entry name" value="LOW MOLECULAR WEIGHT PROTEIN TYROSINE PHOSPHATASE"/>
    <property type="match status" value="1"/>
</dbReference>
<dbReference type="EC" id="3.1.3.48" evidence="2"/>
<feature type="active site" description="Nucleophile" evidence="6">
    <location>
        <position position="8"/>
    </location>
</feature>